<dbReference type="AlphaFoldDB" id="A0A6J4HZU0"/>
<dbReference type="PIRSF" id="PIRSF018266">
    <property type="entry name" value="FecR"/>
    <property type="match status" value="1"/>
</dbReference>
<proteinExistence type="predicted"/>
<dbReference type="InterPro" id="IPR032508">
    <property type="entry name" value="FecR_C"/>
</dbReference>
<keyword evidence="2" id="KW-0472">Membrane</keyword>
<dbReference type="InterPro" id="IPR006860">
    <property type="entry name" value="FecR"/>
</dbReference>
<dbReference type="InterPro" id="IPR012373">
    <property type="entry name" value="Ferrdict_sens_TM"/>
</dbReference>
<dbReference type="GO" id="GO:0016989">
    <property type="term" value="F:sigma factor antagonist activity"/>
    <property type="evidence" value="ECO:0007669"/>
    <property type="project" value="TreeGrafter"/>
</dbReference>
<sequence>MKSRKKFKDAAGPFLSGNHSDEEKKALSEWQQNDPAGAEGAEADAGDLDDTGERMRRNIHAAIGGEETPAVPAEAAGRPLWTRTWVRAAAVLALAFGLAWLVQWYGGRTSVPALVVYGNPTGQPLRQTLPDGSIVWLSSHAQLTLAGGFNGAERTVFLKGEAFFKVAKNPRKPFAVHTGQVVARVLGTSFNVKTYATGRRVEVSVTEGKVSVQEARPGTDPADWSAAQSPAAGDGKRDVILLANQKVVFNGEPGPVAARSPFQKAELPEAEIPPAWKERALVFSNATVAEVVAELNGRFDAGIALENESLSHCTVKVDLSGRDLDTALRILCQLINAEYHKTGDKITLSGEGCPRKEDGTANE</sequence>
<evidence type="ECO:0000259" key="3">
    <source>
        <dbReference type="Pfam" id="PF04773"/>
    </source>
</evidence>
<feature type="domain" description="Protein FecR C-terminal" evidence="4">
    <location>
        <begin position="281"/>
        <end position="348"/>
    </location>
</feature>
<dbReference type="Gene3D" id="2.60.120.1440">
    <property type="match status" value="1"/>
</dbReference>
<keyword evidence="2" id="KW-1133">Transmembrane helix</keyword>
<evidence type="ECO:0000256" key="2">
    <source>
        <dbReference type="SAM" id="Phobius"/>
    </source>
</evidence>
<evidence type="ECO:0000313" key="5">
    <source>
        <dbReference type="EMBL" id="CAA9235905.1"/>
    </source>
</evidence>
<feature type="transmembrane region" description="Helical" evidence="2">
    <location>
        <begin position="85"/>
        <end position="106"/>
    </location>
</feature>
<accession>A0A6J4HZU0</accession>
<dbReference type="Pfam" id="PF16344">
    <property type="entry name" value="FecR_C"/>
    <property type="match status" value="1"/>
</dbReference>
<feature type="domain" description="FecR protein" evidence="3">
    <location>
        <begin position="123"/>
        <end position="210"/>
    </location>
</feature>
<organism evidence="5">
    <name type="scientific">uncultured Cytophagales bacterium</name>
    <dbReference type="NCBI Taxonomy" id="158755"/>
    <lineage>
        <taxon>Bacteria</taxon>
        <taxon>Pseudomonadati</taxon>
        <taxon>Bacteroidota</taxon>
        <taxon>Sphingobacteriia</taxon>
        <taxon>Sphingobacteriales</taxon>
        <taxon>environmental samples</taxon>
    </lineage>
</organism>
<dbReference type="EMBL" id="CADCTQ010000112">
    <property type="protein sequence ID" value="CAA9235905.1"/>
    <property type="molecule type" value="Genomic_DNA"/>
</dbReference>
<dbReference type="Pfam" id="PF04773">
    <property type="entry name" value="FecR"/>
    <property type="match status" value="1"/>
</dbReference>
<dbReference type="Gene3D" id="3.55.50.30">
    <property type="match status" value="1"/>
</dbReference>
<evidence type="ECO:0000259" key="4">
    <source>
        <dbReference type="Pfam" id="PF16344"/>
    </source>
</evidence>
<name>A0A6J4HZU0_9SPHI</name>
<feature type="compositionally biased region" description="Acidic residues" evidence="1">
    <location>
        <begin position="41"/>
        <end position="50"/>
    </location>
</feature>
<gene>
    <name evidence="5" type="ORF">AVDCRST_MAG56-1196</name>
</gene>
<dbReference type="PANTHER" id="PTHR30273">
    <property type="entry name" value="PERIPLASMIC SIGNAL SENSOR AND SIGMA FACTOR ACTIVATOR FECR-RELATED"/>
    <property type="match status" value="1"/>
</dbReference>
<evidence type="ECO:0000256" key="1">
    <source>
        <dbReference type="SAM" id="MobiDB-lite"/>
    </source>
</evidence>
<reference evidence="5" key="1">
    <citation type="submission" date="2020-02" db="EMBL/GenBank/DDBJ databases">
        <authorList>
            <person name="Meier V. D."/>
        </authorList>
    </citation>
    <scope>NUCLEOTIDE SEQUENCE</scope>
    <source>
        <strain evidence="5">AVDCRST_MAG56</strain>
    </source>
</reference>
<feature type="region of interest" description="Disordered" evidence="1">
    <location>
        <begin position="1"/>
        <end position="51"/>
    </location>
</feature>
<protein>
    <submittedName>
        <fullName evidence="5">Putative anti-sigma factor</fullName>
    </submittedName>
</protein>
<dbReference type="PANTHER" id="PTHR30273:SF2">
    <property type="entry name" value="PROTEIN FECR"/>
    <property type="match status" value="1"/>
</dbReference>
<keyword evidence="2" id="KW-0812">Transmembrane</keyword>